<dbReference type="EMBL" id="JBHSKM010000044">
    <property type="protein sequence ID" value="MFC5219972.1"/>
    <property type="molecule type" value="Genomic_DNA"/>
</dbReference>
<gene>
    <name evidence="1" type="ORF">ACFPQ9_39795</name>
</gene>
<proteinExistence type="predicted"/>
<evidence type="ECO:0000313" key="2">
    <source>
        <dbReference type="Proteomes" id="UP001596263"/>
    </source>
</evidence>
<protein>
    <submittedName>
        <fullName evidence="1">Uncharacterized protein</fullName>
    </submittedName>
</protein>
<sequence length="40" mass="4253">MSQEQRAVILGDLIRGMAAPDAQLSQVAQESLDGRGPSQQ</sequence>
<evidence type="ECO:0000313" key="1">
    <source>
        <dbReference type="EMBL" id="MFC5219972.1"/>
    </source>
</evidence>
<reference evidence="2" key="1">
    <citation type="journal article" date="2019" name="Int. J. Syst. Evol. Microbiol.">
        <title>The Global Catalogue of Microorganisms (GCM) 10K type strain sequencing project: providing services to taxonomists for standard genome sequencing and annotation.</title>
        <authorList>
            <consortium name="The Broad Institute Genomics Platform"/>
            <consortium name="The Broad Institute Genome Sequencing Center for Infectious Disease"/>
            <person name="Wu L."/>
            <person name="Ma J."/>
        </authorList>
    </citation>
    <scope>NUCLEOTIDE SEQUENCE [LARGE SCALE GENOMIC DNA]</scope>
    <source>
        <strain evidence="2">KCTC 42586</strain>
    </source>
</reference>
<dbReference type="Proteomes" id="UP001596263">
    <property type="component" value="Unassembled WGS sequence"/>
</dbReference>
<keyword evidence="2" id="KW-1185">Reference proteome</keyword>
<dbReference type="RefSeq" id="WP_380864347.1">
    <property type="nucleotide sequence ID" value="NZ_JBHSKM010000044.1"/>
</dbReference>
<comment type="caution">
    <text evidence="1">The sequence shown here is derived from an EMBL/GenBank/DDBJ whole genome shotgun (WGS) entry which is preliminary data.</text>
</comment>
<accession>A0ABW0CXV1</accession>
<name>A0ABW0CXV1_STRCD</name>
<organism evidence="1 2">
    <name type="scientific">Streptomyces coerulescens</name>
    <dbReference type="NCBI Taxonomy" id="29304"/>
    <lineage>
        <taxon>Bacteria</taxon>
        <taxon>Bacillati</taxon>
        <taxon>Actinomycetota</taxon>
        <taxon>Actinomycetes</taxon>
        <taxon>Kitasatosporales</taxon>
        <taxon>Streptomycetaceae</taxon>
        <taxon>Streptomyces</taxon>
    </lineage>
</organism>